<evidence type="ECO:0000313" key="2">
    <source>
        <dbReference type="EMBL" id="CAD9274773.1"/>
    </source>
</evidence>
<name>A0A7S1Y107_9STRA</name>
<dbReference type="AlphaFoldDB" id="A0A7S1Y107"/>
<sequence>MYALEPCIIFARAWSHAIDTRRCMNLRQSVPKICYTFVGTWGIQSLRTRCSRLAVCQEHQRSRFSRGTRMNDDEQTISQHQRRPPGVVPPSSDEAVVPLSESKHPMRFLTSSGKLEREYVRTHACCDGGVLLRMYEQTSQVEYNLLS</sequence>
<gene>
    <name evidence="2" type="ORF">GOCE00092_LOCUS3681</name>
</gene>
<reference evidence="2" key="1">
    <citation type="submission" date="2021-01" db="EMBL/GenBank/DDBJ databases">
        <authorList>
            <person name="Corre E."/>
            <person name="Pelletier E."/>
            <person name="Niang G."/>
            <person name="Scheremetjew M."/>
            <person name="Finn R."/>
            <person name="Kale V."/>
            <person name="Holt S."/>
            <person name="Cochrane G."/>
            <person name="Meng A."/>
            <person name="Brown T."/>
            <person name="Cohen L."/>
        </authorList>
    </citation>
    <scope>NUCLEOTIDE SEQUENCE</scope>
    <source>
        <strain evidence="2">CCMP 410</strain>
    </source>
</reference>
<feature type="region of interest" description="Disordered" evidence="1">
    <location>
        <begin position="65"/>
        <end position="93"/>
    </location>
</feature>
<evidence type="ECO:0000256" key="1">
    <source>
        <dbReference type="SAM" id="MobiDB-lite"/>
    </source>
</evidence>
<protein>
    <submittedName>
        <fullName evidence="2">Uncharacterized protein</fullName>
    </submittedName>
</protein>
<organism evidence="2">
    <name type="scientific">Grammatophora oceanica</name>
    <dbReference type="NCBI Taxonomy" id="210454"/>
    <lineage>
        <taxon>Eukaryota</taxon>
        <taxon>Sar</taxon>
        <taxon>Stramenopiles</taxon>
        <taxon>Ochrophyta</taxon>
        <taxon>Bacillariophyta</taxon>
        <taxon>Fragilariophyceae</taxon>
        <taxon>Fragilariophycidae</taxon>
        <taxon>Rhabdonematales</taxon>
        <taxon>Grammatophoraceae</taxon>
        <taxon>Grammatophora</taxon>
    </lineage>
</organism>
<accession>A0A7S1Y107</accession>
<dbReference type="EMBL" id="HBGK01007085">
    <property type="protein sequence ID" value="CAD9274773.1"/>
    <property type="molecule type" value="Transcribed_RNA"/>
</dbReference>
<proteinExistence type="predicted"/>